<reference evidence="13 14" key="1">
    <citation type="journal article" date="2015" name="Genome Biol. Evol.">
        <title>Phylogenomic analyses indicate that early fungi evolved digesting cell walls of algal ancestors of land plants.</title>
        <authorList>
            <person name="Chang Y."/>
            <person name="Wang S."/>
            <person name="Sekimoto S."/>
            <person name="Aerts A.L."/>
            <person name="Choi C."/>
            <person name="Clum A."/>
            <person name="LaButti K.M."/>
            <person name="Lindquist E.A."/>
            <person name="Yee Ngan C."/>
            <person name="Ohm R.A."/>
            <person name="Salamov A.A."/>
            <person name="Grigoriev I.V."/>
            <person name="Spatafora J.W."/>
            <person name="Berbee M.L."/>
        </authorList>
    </citation>
    <scope>NUCLEOTIDE SEQUENCE [LARGE SCALE GENOMIC DNA]</scope>
    <source>
        <strain evidence="13 14">NRRL 28638</strain>
    </source>
</reference>
<evidence type="ECO:0000256" key="2">
    <source>
        <dbReference type="ARBA" id="ARBA00004141"/>
    </source>
</evidence>
<dbReference type="Gene3D" id="1.20.120.1770">
    <property type="match status" value="1"/>
</dbReference>
<keyword evidence="14" id="KW-1185">Reference proteome</keyword>
<feature type="transmembrane region" description="Helical" evidence="11">
    <location>
        <begin position="103"/>
        <end position="125"/>
    </location>
</feature>
<evidence type="ECO:0000256" key="10">
    <source>
        <dbReference type="ARBA" id="ARBA00023136"/>
    </source>
</evidence>
<feature type="transmembrane region" description="Helical" evidence="11">
    <location>
        <begin position="182"/>
        <end position="203"/>
    </location>
</feature>
<keyword evidence="3" id="KW-0813">Transport</keyword>
<dbReference type="PANTHER" id="PTHR15422:SF45">
    <property type="entry name" value="CYTOCHROME B561 DOMAIN-CONTAINING PROTEIN"/>
    <property type="match status" value="1"/>
</dbReference>
<evidence type="ECO:0000256" key="11">
    <source>
        <dbReference type="SAM" id="Phobius"/>
    </source>
</evidence>
<accession>A0A137P335</accession>
<dbReference type="GO" id="GO:0140575">
    <property type="term" value="F:transmembrane monodehydroascorbate reductase activity"/>
    <property type="evidence" value="ECO:0007669"/>
    <property type="project" value="InterPro"/>
</dbReference>
<dbReference type="EMBL" id="KQ964536">
    <property type="protein sequence ID" value="KXN69388.1"/>
    <property type="molecule type" value="Genomic_DNA"/>
</dbReference>
<keyword evidence="5 11" id="KW-0812">Transmembrane</keyword>
<keyword evidence="8 11" id="KW-1133">Transmembrane helix</keyword>
<keyword evidence="10 11" id="KW-0472">Membrane</keyword>
<dbReference type="PANTHER" id="PTHR15422">
    <property type="entry name" value="OS05G0565100 PROTEIN"/>
    <property type="match status" value="1"/>
</dbReference>
<evidence type="ECO:0000256" key="6">
    <source>
        <dbReference type="ARBA" id="ARBA00022723"/>
    </source>
</evidence>
<keyword evidence="6" id="KW-0479">Metal-binding</keyword>
<feature type="domain" description="Cytochrome b561" evidence="12">
    <location>
        <begin position="34"/>
        <end position="235"/>
    </location>
</feature>
<feature type="transmembrane region" description="Helical" evidence="11">
    <location>
        <begin position="137"/>
        <end position="162"/>
    </location>
</feature>
<feature type="transmembrane region" description="Helical" evidence="11">
    <location>
        <begin position="39"/>
        <end position="60"/>
    </location>
</feature>
<feature type="transmembrane region" description="Helical" evidence="11">
    <location>
        <begin position="209"/>
        <end position="228"/>
    </location>
</feature>
<name>A0A137P335_CONC2</name>
<comment type="subcellular location">
    <subcellularLocation>
        <location evidence="2">Membrane</location>
        <topology evidence="2">Multi-pass membrane protein</topology>
    </subcellularLocation>
</comment>
<evidence type="ECO:0000313" key="13">
    <source>
        <dbReference type="EMBL" id="KXN69388.1"/>
    </source>
</evidence>
<organism evidence="13 14">
    <name type="scientific">Conidiobolus coronatus (strain ATCC 28846 / CBS 209.66 / NRRL 28638)</name>
    <name type="common">Delacroixia coronata</name>
    <dbReference type="NCBI Taxonomy" id="796925"/>
    <lineage>
        <taxon>Eukaryota</taxon>
        <taxon>Fungi</taxon>
        <taxon>Fungi incertae sedis</taxon>
        <taxon>Zoopagomycota</taxon>
        <taxon>Entomophthoromycotina</taxon>
        <taxon>Entomophthoromycetes</taxon>
        <taxon>Entomophthorales</taxon>
        <taxon>Ancylistaceae</taxon>
        <taxon>Conidiobolus</taxon>
    </lineage>
</organism>
<evidence type="ECO:0000256" key="9">
    <source>
        <dbReference type="ARBA" id="ARBA00023004"/>
    </source>
</evidence>
<evidence type="ECO:0000256" key="4">
    <source>
        <dbReference type="ARBA" id="ARBA00022617"/>
    </source>
</evidence>
<dbReference type="InterPro" id="IPR006593">
    <property type="entry name" value="Cyt_b561/ferric_Rdtase_TM"/>
</dbReference>
<dbReference type="Proteomes" id="UP000070444">
    <property type="component" value="Unassembled WGS sequence"/>
</dbReference>
<dbReference type="GO" id="GO:0016020">
    <property type="term" value="C:membrane"/>
    <property type="evidence" value="ECO:0007669"/>
    <property type="project" value="UniProtKB-SubCell"/>
</dbReference>
<keyword evidence="4" id="KW-0349">Heme</keyword>
<gene>
    <name evidence="13" type="ORF">CONCODRAFT_8181</name>
</gene>
<dbReference type="AlphaFoldDB" id="A0A137P335"/>
<evidence type="ECO:0000256" key="5">
    <source>
        <dbReference type="ARBA" id="ARBA00022692"/>
    </source>
</evidence>
<evidence type="ECO:0000256" key="8">
    <source>
        <dbReference type="ARBA" id="ARBA00022989"/>
    </source>
</evidence>
<evidence type="ECO:0000256" key="7">
    <source>
        <dbReference type="ARBA" id="ARBA00022982"/>
    </source>
</evidence>
<dbReference type="GO" id="GO:0046872">
    <property type="term" value="F:metal ion binding"/>
    <property type="evidence" value="ECO:0007669"/>
    <property type="project" value="UniProtKB-KW"/>
</dbReference>
<evidence type="ECO:0000313" key="14">
    <source>
        <dbReference type="Proteomes" id="UP000070444"/>
    </source>
</evidence>
<dbReference type="OrthoDB" id="432881at2759"/>
<feature type="transmembrane region" description="Helical" evidence="11">
    <location>
        <begin position="66"/>
        <end position="82"/>
    </location>
</feature>
<proteinExistence type="predicted"/>
<protein>
    <recommendedName>
        <fullName evidence="12">Cytochrome b561 domain-containing protein</fullName>
    </recommendedName>
</protein>
<keyword evidence="9" id="KW-0408">Iron</keyword>
<evidence type="ECO:0000256" key="3">
    <source>
        <dbReference type="ARBA" id="ARBA00022448"/>
    </source>
</evidence>
<evidence type="ECO:0000256" key="1">
    <source>
        <dbReference type="ARBA" id="ARBA00001970"/>
    </source>
</evidence>
<keyword evidence="7" id="KW-0249">Electron transport</keyword>
<dbReference type="InterPro" id="IPR045150">
    <property type="entry name" value="CYB561D1/2"/>
</dbReference>
<comment type="cofactor">
    <cofactor evidence="1">
        <name>heme b</name>
        <dbReference type="ChEBI" id="CHEBI:60344"/>
    </cofactor>
</comment>
<dbReference type="PROSITE" id="PS50939">
    <property type="entry name" value="CYTOCHROME_B561"/>
    <property type="match status" value="1"/>
</dbReference>
<dbReference type="SMART" id="SM00665">
    <property type="entry name" value="B561"/>
    <property type="match status" value="1"/>
</dbReference>
<evidence type="ECO:0000259" key="12">
    <source>
        <dbReference type="PROSITE" id="PS50939"/>
    </source>
</evidence>
<dbReference type="Pfam" id="PF03188">
    <property type="entry name" value="Cytochrom_B561"/>
    <property type="match status" value="1"/>
</dbReference>
<sequence length="235" mass="26654">MGTVNNKYSKIDYVITAEDEGVVEVLDTRVYKPIGKFKIFYYITQVLVHCLLIGILINIWTKPYAFSFWHPTFAIIGIYLYIQGTLQVQCTEHSKKRLKGAKIHTILNGLATVCIMISFIIIVISKNSSKRAHFTSVHGQFGLVIFIFIWIAAFAGTASLYIPGVFGGRPKAKRVYSPHRILGYLLVIFMLIETCLGVFTSYGLHNFKYHWVIVSCIIVLSISLILTLDIKKVRL</sequence>